<dbReference type="OrthoDB" id="5371740at2759"/>
<evidence type="ECO:0000256" key="2">
    <source>
        <dbReference type="ARBA" id="ARBA00023002"/>
    </source>
</evidence>
<evidence type="ECO:0000313" key="3">
    <source>
        <dbReference type="EMBL" id="OAL38438.1"/>
    </source>
</evidence>
<keyword evidence="4" id="KW-1185">Reference proteome</keyword>
<dbReference type="SUPFAM" id="SSF51735">
    <property type="entry name" value="NAD(P)-binding Rossmann-fold domains"/>
    <property type="match status" value="1"/>
</dbReference>
<dbReference type="PRINTS" id="PR00081">
    <property type="entry name" value="GDHRDH"/>
</dbReference>
<sequence length="289" mass="31266">MASNDSAKPAKSPVCIITGGASGMGLAVAEHLWQLGWNVTIIDVNEESGKEIAAAHGDSALFFKANVADYEELSGTFAKTWDRWGRLDAVFGNAGIGDRISFYKPQPDRADGTPPKPSTAVIDIDLLGPIYCAYLGFHFFRKNADKSGKLIFTSSMAGIYPGPTIPLYTAAKHGLISLKVVGLTRALAQQLRELGEPVTVNCICPGLVHTGLTKIYSFTTPEEYITPVSTIITAFMRFIDDSSRTGQAAECSGENIHYRVQPEWSDDKAEFLGNGGLAKAMKQHNVKLY</sequence>
<dbReference type="EMBL" id="LVCJ01000009">
    <property type="protein sequence ID" value="OAL38438.1"/>
    <property type="molecule type" value="Genomic_DNA"/>
</dbReference>
<dbReference type="Gene3D" id="3.40.50.720">
    <property type="entry name" value="NAD(P)-binding Rossmann-like Domain"/>
    <property type="match status" value="1"/>
</dbReference>
<dbReference type="PANTHER" id="PTHR44229:SF4">
    <property type="entry name" value="15-HYDROXYPROSTAGLANDIN DEHYDROGENASE [NAD(+)]"/>
    <property type="match status" value="1"/>
</dbReference>
<gene>
    <name evidence="3" type="ORF">AYO20_02087</name>
</gene>
<evidence type="ECO:0000313" key="4">
    <source>
        <dbReference type="Proteomes" id="UP000185904"/>
    </source>
</evidence>
<comment type="caution">
    <text evidence="3">The sequence shown here is derived from an EMBL/GenBank/DDBJ whole genome shotgun (WGS) entry which is preliminary data.</text>
</comment>
<dbReference type="AlphaFoldDB" id="A0A178D8Q6"/>
<dbReference type="InterPro" id="IPR036291">
    <property type="entry name" value="NAD(P)-bd_dom_sf"/>
</dbReference>
<dbReference type="PANTHER" id="PTHR44229">
    <property type="entry name" value="15-HYDROXYPROSTAGLANDIN DEHYDROGENASE [NAD(+)]"/>
    <property type="match status" value="1"/>
</dbReference>
<evidence type="ECO:0000256" key="1">
    <source>
        <dbReference type="ARBA" id="ARBA00006484"/>
    </source>
</evidence>
<protein>
    <submittedName>
        <fullName evidence="3">Uncharacterized protein</fullName>
    </submittedName>
</protein>
<dbReference type="GO" id="GO:0016616">
    <property type="term" value="F:oxidoreductase activity, acting on the CH-OH group of donors, NAD or NADP as acceptor"/>
    <property type="evidence" value="ECO:0007669"/>
    <property type="project" value="TreeGrafter"/>
</dbReference>
<organism evidence="3 4">
    <name type="scientific">Fonsecaea nubica</name>
    <dbReference type="NCBI Taxonomy" id="856822"/>
    <lineage>
        <taxon>Eukaryota</taxon>
        <taxon>Fungi</taxon>
        <taxon>Dikarya</taxon>
        <taxon>Ascomycota</taxon>
        <taxon>Pezizomycotina</taxon>
        <taxon>Eurotiomycetes</taxon>
        <taxon>Chaetothyriomycetidae</taxon>
        <taxon>Chaetothyriales</taxon>
        <taxon>Herpotrichiellaceae</taxon>
        <taxon>Fonsecaea</taxon>
    </lineage>
</organism>
<dbReference type="Pfam" id="PF00106">
    <property type="entry name" value="adh_short"/>
    <property type="match status" value="1"/>
</dbReference>
<comment type="similarity">
    <text evidence="1">Belongs to the short-chain dehydrogenases/reductases (SDR) family.</text>
</comment>
<dbReference type="GeneID" id="34585511"/>
<name>A0A178D8Q6_9EURO</name>
<reference evidence="3 4" key="1">
    <citation type="submission" date="2016-03" db="EMBL/GenBank/DDBJ databases">
        <title>The draft genome sequence of Fonsecaea nubica causative agent of cutaneous subcutaneous infection in human host.</title>
        <authorList>
            <person name="Costa F."/>
            <person name="Sybren D.H."/>
            <person name="Raittz R.T."/>
            <person name="Weiss V.A."/>
            <person name="Leao A.C."/>
            <person name="Gomes R."/>
            <person name="De Souza E.M."/>
            <person name="Pedrosa F.O."/>
            <person name="Steffens M.B."/>
            <person name="Bombassaro A."/>
            <person name="Tadra-Sfeir M.Z."/>
            <person name="Moreno L.F."/>
            <person name="Najafzadeh M.J."/>
            <person name="Felipe M.S."/>
            <person name="Teixeira M."/>
            <person name="Sun J."/>
            <person name="Xi L."/>
            <person name="Castro M.A."/>
            <person name="Vicente V.A."/>
        </authorList>
    </citation>
    <scope>NUCLEOTIDE SEQUENCE [LARGE SCALE GENOMIC DNA]</scope>
    <source>
        <strain evidence="3 4">CBS 269.64</strain>
    </source>
</reference>
<dbReference type="GO" id="GO:0005737">
    <property type="term" value="C:cytoplasm"/>
    <property type="evidence" value="ECO:0007669"/>
    <property type="project" value="TreeGrafter"/>
</dbReference>
<dbReference type="InterPro" id="IPR002347">
    <property type="entry name" value="SDR_fam"/>
</dbReference>
<keyword evidence="2" id="KW-0560">Oxidoreductase</keyword>
<proteinExistence type="inferred from homology"/>
<accession>A0A178D8Q6</accession>
<dbReference type="RefSeq" id="XP_022503450.1">
    <property type="nucleotide sequence ID" value="XM_022640393.1"/>
</dbReference>
<dbReference type="Proteomes" id="UP000185904">
    <property type="component" value="Unassembled WGS sequence"/>
</dbReference>